<reference evidence="5 6" key="1">
    <citation type="submission" date="2020-11" db="EMBL/GenBank/DDBJ databases">
        <title>Insectihabitans protaetiae gen. nov. sp. nov. and Insectihabitans allomyrinae sp. nov., isolated from larvae of Protaetia brevitarsis seulensis and Allomyrina dichotoma, respectively.</title>
        <authorList>
            <person name="Lee S.D."/>
            <person name="Byeon Y.-S."/>
            <person name="Kim S.-M."/>
            <person name="Yang H.L."/>
            <person name="Kim I.S."/>
        </authorList>
    </citation>
    <scope>NUCLEOTIDE SEQUENCE [LARGE SCALE GENOMIC DNA]</scope>
    <source>
        <strain evidence="5 6">BWR-B9</strain>
    </source>
</reference>
<dbReference type="Pfam" id="PF13693">
    <property type="entry name" value="HTH_35"/>
    <property type="match status" value="1"/>
</dbReference>
<name>A0ABS1IU75_9GAMM</name>
<comment type="caution">
    <text evidence="5">The sequence shown here is derived from an EMBL/GenBank/DDBJ whole genome shotgun (WGS) entry which is preliminary data.</text>
</comment>
<proteinExistence type="predicted"/>
<dbReference type="InterPro" id="IPR038722">
    <property type="entry name" value="Ner_HTH_dom"/>
</dbReference>
<feature type="domain" description="Ner winged helix-turn-helix DNA-binding" evidence="4">
    <location>
        <begin position="18"/>
        <end position="84"/>
    </location>
</feature>
<accession>A0ABS1IU75</accession>
<evidence type="ECO:0000313" key="5">
    <source>
        <dbReference type="EMBL" id="MBK5145096.1"/>
    </source>
</evidence>
<evidence type="ECO:0000256" key="1">
    <source>
        <dbReference type="ARBA" id="ARBA00023015"/>
    </source>
</evidence>
<keyword evidence="1" id="KW-0805">Transcription regulation</keyword>
<dbReference type="EMBL" id="JADRCR010000009">
    <property type="protein sequence ID" value="MBK5145096.1"/>
    <property type="molecule type" value="Genomic_DNA"/>
</dbReference>
<keyword evidence="3" id="KW-0804">Transcription</keyword>
<keyword evidence="2" id="KW-0238">DNA-binding</keyword>
<gene>
    <name evidence="5" type="ORF">I2494_15505</name>
</gene>
<evidence type="ECO:0000259" key="4">
    <source>
        <dbReference type="Pfam" id="PF13693"/>
    </source>
</evidence>
<organism evidence="5 6">
    <name type="scientific">Limnobaculum allomyrinae</name>
    <dbReference type="NCBI Taxonomy" id="2791986"/>
    <lineage>
        <taxon>Bacteria</taxon>
        <taxon>Pseudomonadati</taxon>
        <taxon>Pseudomonadota</taxon>
        <taxon>Gammaproteobacteria</taxon>
        <taxon>Enterobacterales</taxon>
        <taxon>Budviciaceae</taxon>
        <taxon>Limnobaculum</taxon>
    </lineage>
</organism>
<dbReference type="RefSeq" id="WP_218467779.1">
    <property type="nucleotide sequence ID" value="NZ_JADRCR010000009.1"/>
</dbReference>
<dbReference type="Proteomes" id="UP001296921">
    <property type="component" value="Unassembled WGS sequence"/>
</dbReference>
<keyword evidence="6" id="KW-1185">Reference proteome</keyword>
<protein>
    <submittedName>
        <fullName evidence="5">Helix-turn-helix domain-containing protein</fullName>
    </submittedName>
</protein>
<evidence type="ECO:0000256" key="2">
    <source>
        <dbReference type="ARBA" id="ARBA00023125"/>
    </source>
</evidence>
<evidence type="ECO:0000256" key="3">
    <source>
        <dbReference type="ARBA" id="ARBA00023163"/>
    </source>
</evidence>
<evidence type="ECO:0000313" key="6">
    <source>
        <dbReference type="Proteomes" id="UP001296921"/>
    </source>
</evidence>
<sequence length="88" mass="10064">MPQPKQDLTDLFVDLGQDWPSDAIIRALKRKGLKLRDIEKELGLKENSIRNAFYRSCSGYESVIAEKIGLSPDVIWPSRYPSEQRLTA</sequence>